<dbReference type="InterPro" id="IPR013766">
    <property type="entry name" value="Thioredoxin_domain"/>
</dbReference>
<name>A0A098LJE2_9BACT</name>
<dbReference type="PANTHER" id="PTHR42852:SF13">
    <property type="entry name" value="PROTEIN DIPZ"/>
    <property type="match status" value="1"/>
</dbReference>
<dbReference type="PANTHER" id="PTHR42852">
    <property type="entry name" value="THIOL:DISULFIDE INTERCHANGE PROTEIN DSBE"/>
    <property type="match status" value="1"/>
</dbReference>
<dbReference type="Gene3D" id="3.40.30.10">
    <property type="entry name" value="Glutaredoxin"/>
    <property type="match status" value="1"/>
</dbReference>
<dbReference type="eggNOG" id="COG0526">
    <property type="taxonomic scope" value="Bacteria"/>
</dbReference>
<dbReference type="STRING" id="153721.MYP_3829"/>
<accession>A0A098LJE2</accession>
<dbReference type="PROSITE" id="PS51352">
    <property type="entry name" value="THIOREDOXIN_2"/>
    <property type="match status" value="1"/>
</dbReference>
<dbReference type="AlphaFoldDB" id="A0A098LJE2"/>
<dbReference type="EMBL" id="BBLT01000008">
    <property type="protein sequence ID" value="GAL86599.1"/>
    <property type="molecule type" value="Genomic_DNA"/>
</dbReference>
<sequence length="162" mass="18872">MRRVIVFTFTILLAIIFRSYSQQIQVVNYEQLDKIINDTKDSVVVVNFWATWCKPCIEELPYFAEAGMSSKNKPVKFLFVSMDFTSKKDKAEDVFSRSKLPGKVVLLNEDPNIWINKLNPQWGGDIPYTFLQDKKGNRTHYPKTFATSEELINLIKKELIKQ</sequence>
<protein>
    <submittedName>
        <fullName evidence="2">Alkyl hydroperoxide reductase</fullName>
    </submittedName>
</protein>
<evidence type="ECO:0000313" key="3">
    <source>
        <dbReference type="Proteomes" id="UP000030185"/>
    </source>
</evidence>
<dbReference type="Proteomes" id="UP000030185">
    <property type="component" value="Unassembled WGS sequence"/>
</dbReference>
<organism evidence="2 3">
    <name type="scientific">Sporocytophaga myxococcoides</name>
    <dbReference type="NCBI Taxonomy" id="153721"/>
    <lineage>
        <taxon>Bacteria</taxon>
        <taxon>Pseudomonadati</taxon>
        <taxon>Bacteroidota</taxon>
        <taxon>Cytophagia</taxon>
        <taxon>Cytophagales</taxon>
        <taxon>Cytophagaceae</taxon>
        <taxon>Sporocytophaga</taxon>
    </lineage>
</organism>
<keyword evidence="3" id="KW-1185">Reference proteome</keyword>
<evidence type="ECO:0000259" key="1">
    <source>
        <dbReference type="PROSITE" id="PS51352"/>
    </source>
</evidence>
<dbReference type="CDD" id="cd02966">
    <property type="entry name" value="TlpA_like_family"/>
    <property type="match status" value="1"/>
</dbReference>
<dbReference type="InterPro" id="IPR050553">
    <property type="entry name" value="Thioredoxin_ResA/DsbE_sf"/>
</dbReference>
<dbReference type="OrthoDB" id="6399635at2"/>
<dbReference type="GO" id="GO:0016209">
    <property type="term" value="F:antioxidant activity"/>
    <property type="evidence" value="ECO:0007669"/>
    <property type="project" value="InterPro"/>
</dbReference>
<dbReference type="SUPFAM" id="SSF52833">
    <property type="entry name" value="Thioredoxin-like"/>
    <property type="match status" value="1"/>
</dbReference>
<evidence type="ECO:0000313" key="2">
    <source>
        <dbReference type="EMBL" id="GAL86599.1"/>
    </source>
</evidence>
<dbReference type="InterPro" id="IPR000866">
    <property type="entry name" value="AhpC/TSA"/>
</dbReference>
<reference evidence="2 3" key="1">
    <citation type="submission" date="2014-09" db="EMBL/GenBank/DDBJ databases">
        <title>Sporocytophaga myxococcoides PG-01 genome sequencing.</title>
        <authorList>
            <person name="Liu L."/>
            <person name="Gao P.J."/>
            <person name="Chen G.J."/>
            <person name="Wang L.S."/>
        </authorList>
    </citation>
    <scope>NUCLEOTIDE SEQUENCE [LARGE SCALE GENOMIC DNA]</scope>
    <source>
        <strain evidence="2 3">PG-01</strain>
    </source>
</reference>
<proteinExistence type="predicted"/>
<comment type="caution">
    <text evidence="2">The sequence shown here is derived from an EMBL/GenBank/DDBJ whole genome shotgun (WGS) entry which is preliminary data.</text>
</comment>
<dbReference type="InterPro" id="IPR036249">
    <property type="entry name" value="Thioredoxin-like_sf"/>
</dbReference>
<gene>
    <name evidence="2" type="ORF">MYP_3829</name>
</gene>
<feature type="domain" description="Thioredoxin" evidence="1">
    <location>
        <begin position="6"/>
        <end position="160"/>
    </location>
</feature>
<dbReference type="GO" id="GO:0016491">
    <property type="term" value="F:oxidoreductase activity"/>
    <property type="evidence" value="ECO:0007669"/>
    <property type="project" value="InterPro"/>
</dbReference>
<dbReference type="Pfam" id="PF00578">
    <property type="entry name" value="AhpC-TSA"/>
    <property type="match status" value="1"/>
</dbReference>
<dbReference type="RefSeq" id="WP_045466739.1">
    <property type="nucleotide sequence ID" value="NZ_BBLT01000008.1"/>
</dbReference>